<gene>
    <name evidence="4" type="ORF">RxyAA322_03110</name>
</gene>
<dbReference type="InterPro" id="IPR037522">
    <property type="entry name" value="HD_GYP_dom"/>
</dbReference>
<dbReference type="InterPro" id="IPR006674">
    <property type="entry name" value="HD_domain"/>
</dbReference>
<keyword evidence="2" id="KW-0812">Transmembrane</keyword>
<dbReference type="InterPro" id="IPR003607">
    <property type="entry name" value="HD/PDEase_dom"/>
</dbReference>
<evidence type="ECO:0000256" key="1">
    <source>
        <dbReference type="SAM" id="MobiDB-lite"/>
    </source>
</evidence>
<keyword evidence="5" id="KW-1185">Reference proteome</keyword>
<proteinExistence type="predicted"/>
<dbReference type="InterPro" id="IPR006675">
    <property type="entry name" value="HDIG_dom"/>
</dbReference>
<sequence length="455" mass="47238">MRRSWFAMDVIRLSAPEHPGGARKGSYSGALAAFALASCASWAYWYGVPLSAELAVLAGLLAALLCVGLPFAVRMPGGAVVDASEAPRALAAVLLGPLWASLVCLPYALAVARRNRTGVLYEVSRNAAGVSVAATAFSAIHGLPLAAGAAAGGPVTAAYAALAAALALVAADVVAALGLLCFVYGRKTAEAWGVVAPGLPPALVGALACSLAVAAFAASGAAAAPALVFGLLAVHLVARRIRDWRAGELRLRERAERLEGAALAAGMVFGAAMLEELGREDGCAHRHAAATAVYSEDIAREMGLDRRRTERLRVAAFLHDIGRFGPSGENSAHPERGARMLEEAGLGELAAWVRYHHERPDGRGYPQGLRGPWIPLESRILAVAEAYAAMVLSGDAGHEAARRELCDGADTRFDAGVVRAFLRVLDTAPESYKTADGPRFAHPPGPRGGSARQVV</sequence>
<organism evidence="4 5">
    <name type="scientific">Rubrobacter xylanophilus</name>
    <dbReference type="NCBI Taxonomy" id="49319"/>
    <lineage>
        <taxon>Bacteria</taxon>
        <taxon>Bacillati</taxon>
        <taxon>Actinomycetota</taxon>
        <taxon>Rubrobacteria</taxon>
        <taxon>Rubrobacterales</taxon>
        <taxon>Rubrobacteraceae</taxon>
        <taxon>Rubrobacter</taxon>
    </lineage>
</organism>
<dbReference type="EMBL" id="AP019791">
    <property type="protein sequence ID" value="BBL78457.1"/>
    <property type="molecule type" value="Genomic_DNA"/>
</dbReference>
<keyword evidence="2" id="KW-0472">Membrane</keyword>
<dbReference type="PANTHER" id="PTHR43155">
    <property type="entry name" value="CYCLIC DI-GMP PHOSPHODIESTERASE PA4108-RELATED"/>
    <property type="match status" value="1"/>
</dbReference>
<reference evidence="4" key="1">
    <citation type="journal article" date="2019" name="Microbiol. Resour. Announc.">
        <title>Complete Genome Sequence of Rubrobacter xylanophilus Strain AA3-22, Isolated from Arima Onsen in Japan.</title>
        <authorList>
            <person name="Tomariguchi N."/>
            <person name="Miyazaki K."/>
        </authorList>
    </citation>
    <scope>NUCLEOTIDE SEQUENCE [LARGE SCALE GENOMIC DNA]</scope>
    <source>
        <strain evidence="4">AA3-22</strain>
    </source>
</reference>
<dbReference type="Pfam" id="PF01966">
    <property type="entry name" value="HD"/>
    <property type="match status" value="1"/>
</dbReference>
<feature type="transmembrane region" description="Helical" evidence="2">
    <location>
        <begin position="27"/>
        <end position="47"/>
    </location>
</feature>
<evidence type="ECO:0000256" key="2">
    <source>
        <dbReference type="SAM" id="Phobius"/>
    </source>
</evidence>
<evidence type="ECO:0000313" key="4">
    <source>
        <dbReference type="EMBL" id="BBL78457.1"/>
    </source>
</evidence>
<dbReference type="NCBIfam" id="TIGR00277">
    <property type="entry name" value="HDIG"/>
    <property type="match status" value="1"/>
</dbReference>
<dbReference type="Gene3D" id="1.10.3210.10">
    <property type="entry name" value="Hypothetical protein af1432"/>
    <property type="match status" value="1"/>
</dbReference>
<feature type="region of interest" description="Disordered" evidence="1">
    <location>
        <begin position="432"/>
        <end position="455"/>
    </location>
</feature>
<dbReference type="SUPFAM" id="SSF109604">
    <property type="entry name" value="HD-domain/PDEase-like"/>
    <property type="match status" value="1"/>
</dbReference>
<feature type="transmembrane region" description="Helical" evidence="2">
    <location>
        <begin position="130"/>
        <end position="151"/>
    </location>
</feature>
<protein>
    <recommendedName>
        <fullName evidence="3">HD-GYP domain-containing protein</fullName>
    </recommendedName>
</protein>
<feature type="transmembrane region" description="Helical" evidence="2">
    <location>
        <begin position="220"/>
        <end position="238"/>
    </location>
</feature>
<evidence type="ECO:0000313" key="5">
    <source>
        <dbReference type="Proteomes" id="UP000318065"/>
    </source>
</evidence>
<feature type="transmembrane region" description="Helical" evidence="2">
    <location>
        <begin position="89"/>
        <end position="109"/>
    </location>
</feature>
<accession>A0A510HJE1</accession>
<evidence type="ECO:0000259" key="3">
    <source>
        <dbReference type="PROSITE" id="PS51832"/>
    </source>
</evidence>
<feature type="domain" description="HD-GYP" evidence="3">
    <location>
        <begin position="232"/>
        <end position="437"/>
    </location>
</feature>
<feature type="transmembrane region" description="Helical" evidence="2">
    <location>
        <begin position="54"/>
        <end position="73"/>
    </location>
</feature>
<keyword evidence="2" id="KW-1133">Transmembrane helix</keyword>
<dbReference type="PANTHER" id="PTHR43155:SF2">
    <property type="entry name" value="CYCLIC DI-GMP PHOSPHODIESTERASE PA4108"/>
    <property type="match status" value="1"/>
</dbReference>
<dbReference type="AlphaFoldDB" id="A0A510HJE1"/>
<dbReference type="CDD" id="cd00077">
    <property type="entry name" value="HDc"/>
    <property type="match status" value="1"/>
</dbReference>
<name>A0A510HJE1_9ACTN</name>
<feature type="transmembrane region" description="Helical" evidence="2">
    <location>
        <begin position="157"/>
        <end position="184"/>
    </location>
</feature>
<dbReference type="PROSITE" id="PS51832">
    <property type="entry name" value="HD_GYP"/>
    <property type="match status" value="1"/>
</dbReference>
<dbReference type="SMART" id="SM00471">
    <property type="entry name" value="HDc"/>
    <property type="match status" value="1"/>
</dbReference>
<feature type="transmembrane region" description="Helical" evidence="2">
    <location>
        <begin position="191"/>
        <end position="214"/>
    </location>
</feature>
<dbReference type="Proteomes" id="UP000318065">
    <property type="component" value="Chromosome"/>
</dbReference>